<evidence type="ECO:0000313" key="1">
    <source>
        <dbReference type="EnsemblPlants" id="Ma01_p09450.1"/>
    </source>
</evidence>
<name>A0A804HS46_MUSAM</name>
<keyword evidence="2" id="KW-1185">Reference proteome</keyword>
<protein>
    <submittedName>
        <fullName evidence="1">Uncharacterized protein</fullName>
    </submittedName>
</protein>
<sequence length="55" mass="6470">MVMESLRSMVLLLVQFGMVELQLDLWLHGIYMMPQEAMHMMLLKDLVSVLQEFSL</sequence>
<dbReference type="Gramene" id="Ma01_t09450.1">
    <property type="protein sequence ID" value="Ma01_p09450.1"/>
    <property type="gene ID" value="Ma01_g09450"/>
</dbReference>
<dbReference type="Proteomes" id="UP000012960">
    <property type="component" value="Unplaced"/>
</dbReference>
<dbReference type="EnsemblPlants" id="Ma01_t09450.1">
    <property type="protein sequence ID" value="Ma01_p09450.1"/>
    <property type="gene ID" value="Ma01_g09450"/>
</dbReference>
<dbReference type="InParanoid" id="A0A804HS46"/>
<reference evidence="1" key="1">
    <citation type="submission" date="2021-05" db="UniProtKB">
        <authorList>
            <consortium name="EnsemblPlants"/>
        </authorList>
    </citation>
    <scope>IDENTIFICATION</scope>
    <source>
        <strain evidence="1">subsp. malaccensis</strain>
    </source>
</reference>
<accession>A0A804HS46</accession>
<proteinExistence type="predicted"/>
<organism evidence="1 2">
    <name type="scientific">Musa acuminata subsp. malaccensis</name>
    <name type="common">Wild banana</name>
    <name type="synonym">Musa malaccensis</name>
    <dbReference type="NCBI Taxonomy" id="214687"/>
    <lineage>
        <taxon>Eukaryota</taxon>
        <taxon>Viridiplantae</taxon>
        <taxon>Streptophyta</taxon>
        <taxon>Embryophyta</taxon>
        <taxon>Tracheophyta</taxon>
        <taxon>Spermatophyta</taxon>
        <taxon>Magnoliopsida</taxon>
        <taxon>Liliopsida</taxon>
        <taxon>Zingiberales</taxon>
        <taxon>Musaceae</taxon>
        <taxon>Musa</taxon>
    </lineage>
</organism>
<dbReference type="AlphaFoldDB" id="A0A804HS46"/>
<evidence type="ECO:0000313" key="2">
    <source>
        <dbReference type="Proteomes" id="UP000012960"/>
    </source>
</evidence>